<comment type="caution">
    <text evidence="2">The sequence shown here is derived from an EMBL/GenBank/DDBJ whole genome shotgun (WGS) entry which is preliminary data.</text>
</comment>
<accession>A0ABV2P971</accession>
<gene>
    <name evidence="2" type="ORF">ABIE37_003122</name>
</gene>
<protein>
    <recommendedName>
        <fullName evidence="1">GmrSD restriction endonucleases N-terminal domain-containing protein</fullName>
    </recommendedName>
</protein>
<reference evidence="2 3" key="1">
    <citation type="submission" date="2024-06" db="EMBL/GenBank/DDBJ databases">
        <title>Sorghum-associated microbial communities from plants grown in Nebraska, USA.</title>
        <authorList>
            <person name="Schachtman D."/>
        </authorList>
    </citation>
    <scope>NUCLEOTIDE SEQUENCE [LARGE SCALE GENOMIC DNA]</scope>
    <source>
        <strain evidence="2 3">3552</strain>
    </source>
</reference>
<dbReference type="InterPro" id="IPR004919">
    <property type="entry name" value="GmrSD_N"/>
</dbReference>
<keyword evidence="3" id="KW-1185">Reference proteome</keyword>
<dbReference type="Pfam" id="PF03235">
    <property type="entry name" value="GmrSD_N"/>
    <property type="match status" value="1"/>
</dbReference>
<dbReference type="GeneID" id="92754050"/>
<evidence type="ECO:0000313" key="2">
    <source>
        <dbReference type="EMBL" id="MET4541327.1"/>
    </source>
</evidence>
<dbReference type="Proteomes" id="UP001549307">
    <property type="component" value="Unassembled WGS sequence"/>
</dbReference>
<dbReference type="RefSeq" id="WP_354231015.1">
    <property type="nucleotide sequence ID" value="NZ_JBEPSN010000008.1"/>
</dbReference>
<evidence type="ECO:0000259" key="1">
    <source>
        <dbReference type="Pfam" id="PF03235"/>
    </source>
</evidence>
<sequence length="366" mass="41640">MKKKMNSSGKSTVVAPRTIRSQIDEQRRKVDFDSYDVTVDELVRRVDRGRIEIAPVYQRQFRWDPERQSALIESFILGIPVPTLFMATNNVAGELIQWEVVDGLQRLLTLVNFIGSGNVRDVARLTSPPLTLSGLEKLDSLNGLEFGELPPDIQDLLLDRPAKVIVLNDKSSKQVRFDLFERLNTGGLRLTDQEVRECVFRGDFIEALGRLASTAAFRSVVNIPEAKLKDGTPEEFVLRFFAFLDGYQKFDHSVKDFLNNFAEVQTENPKDLTSKEEEFVRVFDFLKEVFPDGIRRNNRRTTPVNLFEGVAVGAALALRKDPKISKTRNPQWVSEPELTAMTSVATNSRNQVVGRIEFSRDMFLRP</sequence>
<proteinExistence type="predicted"/>
<name>A0ABV2P971_9MICC</name>
<feature type="domain" description="GmrSD restriction endonucleases N-terminal" evidence="1">
    <location>
        <begin position="43"/>
        <end position="198"/>
    </location>
</feature>
<dbReference type="PANTHER" id="PTHR39639">
    <property type="entry name" value="CHROMOSOME 16, WHOLE GENOME SHOTGUN SEQUENCE"/>
    <property type="match status" value="1"/>
</dbReference>
<organism evidence="2 3">
    <name type="scientific">Arthrobacter bambusae</name>
    <dbReference type="NCBI Taxonomy" id="1338426"/>
    <lineage>
        <taxon>Bacteria</taxon>
        <taxon>Bacillati</taxon>
        <taxon>Actinomycetota</taxon>
        <taxon>Actinomycetes</taxon>
        <taxon>Micrococcales</taxon>
        <taxon>Micrococcaceae</taxon>
        <taxon>Arthrobacter</taxon>
    </lineage>
</organism>
<dbReference type="PANTHER" id="PTHR39639:SF1">
    <property type="entry name" value="DUF262 DOMAIN-CONTAINING PROTEIN"/>
    <property type="match status" value="1"/>
</dbReference>
<evidence type="ECO:0000313" key="3">
    <source>
        <dbReference type="Proteomes" id="UP001549307"/>
    </source>
</evidence>
<dbReference type="EMBL" id="JBEPSN010000008">
    <property type="protein sequence ID" value="MET4541327.1"/>
    <property type="molecule type" value="Genomic_DNA"/>
</dbReference>